<organism evidence="3 4">
    <name type="scientific">Leptomonas pyrrhocoris</name>
    <name type="common">Firebug parasite</name>
    <dbReference type="NCBI Taxonomy" id="157538"/>
    <lineage>
        <taxon>Eukaryota</taxon>
        <taxon>Discoba</taxon>
        <taxon>Euglenozoa</taxon>
        <taxon>Kinetoplastea</taxon>
        <taxon>Metakinetoplastina</taxon>
        <taxon>Trypanosomatida</taxon>
        <taxon>Trypanosomatidae</taxon>
        <taxon>Leishmaniinae</taxon>
        <taxon>Leptomonas</taxon>
    </lineage>
</organism>
<feature type="coiled-coil region" evidence="1">
    <location>
        <begin position="113"/>
        <end position="159"/>
    </location>
</feature>
<protein>
    <submittedName>
        <fullName evidence="3">Uncharacterized protein</fullName>
    </submittedName>
</protein>
<evidence type="ECO:0000313" key="4">
    <source>
        <dbReference type="Proteomes" id="UP000037923"/>
    </source>
</evidence>
<dbReference type="RefSeq" id="XP_015657024.1">
    <property type="nucleotide sequence ID" value="XM_015804450.1"/>
</dbReference>
<proteinExistence type="predicted"/>
<evidence type="ECO:0000313" key="3">
    <source>
        <dbReference type="EMBL" id="KPA78585.1"/>
    </source>
</evidence>
<comment type="caution">
    <text evidence="3">The sequence shown here is derived from an EMBL/GenBank/DDBJ whole genome shotgun (WGS) entry which is preliminary data.</text>
</comment>
<dbReference type="OrthoDB" id="272408at2759"/>
<feature type="compositionally biased region" description="Low complexity" evidence="2">
    <location>
        <begin position="23"/>
        <end position="33"/>
    </location>
</feature>
<keyword evidence="4" id="KW-1185">Reference proteome</keyword>
<dbReference type="OMA" id="HIHELEM"/>
<dbReference type="EMBL" id="LGTL01000013">
    <property type="protein sequence ID" value="KPA78585.1"/>
    <property type="molecule type" value="Genomic_DNA"/>
</dbReference>
<dbReference type="VEuPathDB" id="TriTrypDB:LpyrH10_13_1300"/>
<dbReference type="Proteomes" id="UP000037923">
    <property type="component" value="Unassembled WGS sequence"/>
</dbReference>
<feature type="region of interest" description="Disordered" evidence="2">
    <location>
        <begin position="1"/>
        <end position="48"/>
    </location>
</feature>
<evidence type="ECO:0000256" key="1">
    <source>
        <dbReference type="SAM" id="Coils"/>
    </source>
</evidence>
<evidence type="ECO:0000256" key="2">
    <source>
        <dbReference type="SAM" id="MobiDB-lite"/>
    </source>
</evidence>
<reference evidence="3 4" key="1">
    <citation type="submission" date="2015-07" db="EMBL/GenBank/DDBJ databases">
        <title>High-quality genome of monoxenous trypanosomatid Leptomonas pyrrhocoris.</title>
        <authorList>
            <person name="Flegontov P."/>
            <person name="Butenko A."/>
            <person name="Firsov S."/>
            <person name="Vlcek C."/>
            <person name="Logacheva M.D."/>
            <person name="Field M."/>
            <person name="Filatov D."/>
            <person name="Flegontova O."/>
            <person name="Gerasimov E."/>
            <person name="Jackson A.P."/>
            <person name="Kelly S."/>
            <person name="Opperdoes F."/>
            <person name="O'Reilly A."/>
            <person name="Votypka J."/>
            <person name="Yurchenko V."/>
            <person name="Lukes J."/>
        </authorList>
    </citation>
    <scope>NUCLEOTIDE SEQUENCE [LARGE SCALE GENOMIC DNA]</scope>
    <source>
        <strain evidence="3">H10</strain>
    </source>
</reference>
<dbReference type="GeneID" id="26906474"/>
<accession>A0A0M9FYA8</accession>
<feature type="compositionally biased region" description="Basic residues" evidence="2">
    <location>
        <begin position="1"/>
        <end position="22"/>
    </location>
</feature>
<gene>
    <name evidence="3" type="ORF">ABB37_06185</name>
</gene>
<name>A0A0M9FYA8_LEPPY</name>
<keyword evidence="1" id="KW-0175">Coiled coil</keyword>
<sequence>MANRRVAKSHRTGRKKKMKMAKKSSPLASAAAAVSGLRTGAGKHTTKTRLAPTRVRVVNGVAKRQQKSFSEVESLQKTKSRLMKQQVVERMVLKEHLRDLEARKDRIRRGDSAKTERRELAKYIRQLKQEQQVKQASELQNVEVELKRLIDERDNVRAVRTAAGVNEEDADWEDVEDEVEDVDEDALQRMFAHLTM</sequence>
<dbReference type="AlphaFoldDB" id="A0A0M9FYA8"/>